<evidence type="ECO:0000256" key="3">
    <source>
        <dbReference type="ARBA" id="ARBA00022692"/>
    </source>
</evidence>
<dbReference type="AlphaFoldDB" id="A0A382GB70"/>
<keyword evidence="3 7" id="KW-0812">Transmembrane</keyword>
<reference evidence="8" key="1">
    <citation type="submission" date="2018-05" db="EMBL/GenBank/DDBJ databases">
        <authorList>
            <person name="Lanie J.A."/>
            <person name="Ng W.-L."/>
            <person name="Kazmierczak K.M."/>
            <person name="Andrzejewski T.M."/>
            <person name="Davidsen T.M."/>
            <person name="Wayne K.J."/>
            <person name="Tettelin H."/>
            <person name="Glass J.I."/>
            <person name="Rusch D."/>
            <person name="Podicherti R."/>
            <person name="Tsui H.-C.T."/>
            <person name="Winkler M.E."/>
        </authorList>
    </citation>
    <scope>NUCLEOTIDE SEQUENCE</scope>
</reference>
<protein>
    <recommendedName>
        <fullName evidence="9">Lipoprotein signal peptidase</fullName>
    </recommendedName>
</protein>
<name>A0A382GB70_9ZZZZ</name>
<dbReference type="GO" id="GO:0004190">
    <property type="term" value="F:aspartic-type endopeptidase activity"/>
    <property type="evidence" value="ECO:0007669"/>
    <property type="project" value="InterPro"/>
</dbReference>
<keyword evidence="4" id="KW-0378">Hydrolase</keyword>
<organism evidence="8">
    <name type="scientific">marine metagenome</name>
    <dbReference type="NCBI Taxonomy" id="408172"/>
    <lineage>
        <taxon>unclassified sequences</taxon>
        <taxon>metagenomes</taxon>
        <taxon>ecological metagenomes</taxon>
    </lineage>
</organism>
<evidence type="ECO:0000256" key="6">
    <source>
        <dbReference type="ARBA" id="ARBA00023136"/>
    </source>
</evidence>
<gene>
    <name evidence="8" type="ORF">METZ01_LOCUS225322</name>
</gene>
<evidence type="ECO:0000256" key="2">
    <source>
        <dbReference type="ARBA" id="ARBA00022670"/>
    </source>
</evidence>
<keyword evidence="1" id="KW-1003">Cell membrane</keyword>
<keyword evidence="2" id="KW-0645">Protease</keyword>
<keyword evidence="6 7" id="KW-0472">Membrane</keyword>
<sequence>MKFPILPVVSIVNQRQLKLLRIYYPTILVIIIDQASKLWVKNNLPQWESLNILGSFLRFTHVKNPGIAFGIPVGNFTMIVAILSIIATIFIAYLHWQERNNHPLIVIGLGLILGGAIGNLIDRSAIFFTQHYTGVVDFIDIGTAGFRWYTFNIADSSVTVGIILYLMHSLFTNKPELLETND</sequence>
<dbReference type="PRINTS" id="PR00781">
    <property type="entry name" value="LIPOSIGPTASE"/>
</dbReference>
<proteinExistence type="inferred from homology"/>
<dbReference type="PANTHER" id="PTHR33695:SF1">
    <property type="entry name" value="LIPOPROTEIN SIGNAL PEPTIDASE"/>
    <property type="match status" value="1"/>
</dbReference>
<dbReference type="NCBIfam" id="TIGR00077">
    <property type="entry name" value="lspA"/>
    <property type="match status" value="1"/>
</dbReference>
<dbReference type="GO" id="GO:0006508">
    <property type="term" value="P:proteolysis"/>
    <property type="evidence" value="ECO:0007669"/>
    <property type="project" value="UniProtKB-KW"/>
</dbReference>
<accession>A0A382GB70</accession>
<evidence type="ECO:0000256" key="1">
    <source>
        <dbReference type="ARBA" id="ARBA00022475"/>
    </source>
</evidence>
<dbReference type="PANTHER" id="PTHR33695">
    <property type="entry name" value="LIPOPROTEIN SIGNAL PEPTIDASE"/>
    <property type="match status" value="1"/>
</dbReference>
<evidence type="ECO:0000313" key="8">
    <source>
        <dbReference type="EMBL" id="SVB72468.1"/>
    </source>
</evidence>
<dbReference type="InterPro" id="IPR001872">
    <property type="entry name" value="Peptidase_A8"/>
</dbReference>
<feature type="transmembrane region" description="Helical" evidence="7">
    <location>
        <begin position="104"/>
        <end position="128"/>
    </location>
</feature>
<dbReference type="GO" id="GO:0016020">
    <property type="term" value="C:membrane"/>
    <property type="evidence" value="ECO:0007669"/>
    <property type="project" value="InterPro"/>
</dbReference>
<evidence type="ECO:0000256" key="4">
    <source>
        <dbReference type="ARBA" id="ARBA00022801"/>
    </source>
</evidence>
<feature type="transmembrane region" description="Helical" evidence="7">
    <location>
        <begin position="67"/>
        <end position="92"/>
    </location>
</feature>
<keyword evidence="5 7" id="KW-1133">Transmembrane helix</keyword>
<evidence type="ECO:0000256" key="7">
    <source>
        <dbReference type="SAM" id="Phobius"/>
    </source>
</evidence>
<feature type="transmembrane region" description="Helical" evidence="7">
    <location>
        <begin position="148"/>
        <end position="167"/>
    </location>
</feature>
<dbReference type="Pfam" id="PF01252">
    <property type="entry name" value="Peptidase_A8"/>
    <property type="match status" value="1"/>
</dbReference>
<evidence type="ECO:0008006" key="9">
    <source>
        <dbReference type="Google" id="ProtNLM"/>
    </source>
</evidence>
<evidence type="ECO:0000256" key="5">
    <source>
        <dbReference type="ARBA" id="ARBA00022989"/>
    </source>
</evidence>
<dbReference type="HAMAP" id="MF_00161">
    <property type="entry name" value="LspA"/>
    <property type="match status" value="1"/>
</dbReference>
<dbReference type="EMBL" id="UINC01054581">
    <property type="protein sequence ID" value="SVB72468.1"/>
    <property type="molecule type" value="Genomic_DNA"/>
</dbReference>